<sequence length="179" mass="20897">MHTACTKLDEDLFRACTFITVGDGKKTSFWKDRWLHGQAPKDIAPLCFRVAWRKNQTVATSMPHNNWMKGLKHMSTQAEIRQFVDLWIQLQMVQLQPQDDQIHWRLTSDGKYSSKSAYEAQFVGAHPDYKWVCVWKAKVENKCEFFPMAPPPTQADDGGQNYQERWASKSYLPIVQDRE</sequence>
<protein>
    <submittedName>
        <fullName evidence="1">Uncharacterized protein</fullName>
    </submittedName>
</protein>
<accession>A0A8T0U5X8</accession>
<organism evidence="1 2">
    <name type="scientific">Panicum virgatum</name>
    <name type="common">Blackwell switchgrass</name>
    <dbReference type="NCBI Taxonomy" id="38727"/>
    <lineage>
        <taxon>Eukaryota</taxon>
        <taxon>Viridiplantae</taxon>
        <taxon>Streptophyta</taxon>
        <taxon>Embryophyta</taxon>
        <taxon>Tracheophyta</taxon>
        <taxon>Spermatophyta</taxon>
        <taxon>Magnoliopsida</taxon>
        <taxon>Liliopsida</taxon>
        <taxon>Poales</taxon>
        <taxon>Poaceae</taxon>
        <taxon>PACMAD clade</taxon>
        <taxon>Panicoideae</taxon>
        <taxon>Panicodae</taxon>
        <taxon>Paniceae</taxon>
        <taxon>Panicinae</taxon>
        <taxon>Panicum</taxon>
        <taxon>Panicum sect. Hiantes</taxon>
    </lineage>
</organism>
<dbReference type="AlphaFoldDB" id="A0A8T0U5X8"/>
<dbReference type="PANTHER" id="PTHR36617:SF8">
    <property type="entry name" value="OS10G0457800 PROTEIN"/>
    <property type="match status" value="1"/>
</dbReference>
<evidence type="ECO:0000313" key="1">
    <source>
        <dbReference type="EMBL" id="KAG2617145.1"/>
    </source>
</evidence>
<gene>
    <name evidence="1" type="ORF">PVAP13_3NG178744</name>
</gene>
<reference evidence="1 2" key="1">
    <citation type="submission" date="2020-05" db="EMBL/GenBank/DDBJ databases">
        <title>WGS assembly of Panicum virgatum.</title>
        <authorList>
            <person name="Lovell J.T."/>
            <person name="Jenkins J."/>
            <person name="Shu S."/>
            <person name="Juenger T.E."/>
            <person name="Schmutz J."/>
        </authorList>
    </citation>
    <scope>NUCLEOTIDE SEQUENCE [LARGE SCALE GENOMIC DNA]</scope>
    <source>
        <strain evidence="2">cv. AP13</strain>
    </source>
</reference>
<comment type="caution">
    <text evidence="1">The sequence shown here is derived from an EMBL/GenBank/DDBJ whole genome shotgun (WGS) entry which is preliminary data.</text>
</comment>
<dbReference type="Proteomes" id="UP000823388">
    <property type="component" value="Chromosome 3N"/>
</dbReference>
<evidence type="ECO:0000313" key="2">
    <source>
        <dbReference type="Proteomes" id="UP000823388"/>
    </source>
</evidence>
<keyword evidence="2" id="KW-1185">Reference proteome</keyword>
<name>A0A8T0U5X8_PANVG</name>
<proteinExistence type="predicted"/>
<dbReference type="PANTHER" id="PTHR36617">
    <property type="entry name" value="PROTEIN, PUTATIVE-RELATED"/>
    <property type="match status" value="1"/>
</dbReference>
<dbReference type="EMBL" id="CM029042">
    <property type="protein sequence ID" value="KAG2617145.1"/>
    <property type="molecule type" value="Genomic_DNA"/>
</dbReference>